<dbReference type="GeneID" id="85462404"/>
<dbReference type="AlphaFoldDB" id="A0AAJ0A8F6"/>
<dbReference type="EMBL" id="JAHMHR010000112">
    <property type="protein sequence ID" value="KAK1656932.1"/>
    <property type="molecule type" value="Genomic_DNA"/>
</dbReference>
<gene>
    <name evidence="1" type="ORF">BDP55DRAFT_699307</name>
</gene>
<evidence type="ECO:0000313" key="2">
    <source>
        <dbReference type="Proteomes" id="UP001224890"/>
    </source>
</evidence>
<organism evidence="1 2">
    <name type="scientific">Colletotrichum godetiae</name>
    <dbReference type="NCBI Taxonomy" id="1209918"/>
    <lineage>
        <taxon>Eukaryota</taxon>
        <taxon>Fungi</taxon>
        <taxon>Dikarya</taxon>
        <taxon>Ascomycota</taxon>
        <taxon>Pezizomycotina</taxon>
        <taxon>Sordariomycetes</taxon>
        <taxon>Hypocreomycetidae</taxon>
        <taxon>Glomerellales</taxon>
        <taxon>Glomerellaceae</taxon>
        <taxon>Colletotrichum</taxon>
        <taxon>Colletotrichum acutatum species complex</taxon>
    </lineage>
</organism>
<sequence length="589" mass="67187">MTRSICVPRLCGLCRFELQYGDDIVAVRRSDRDISPSYKYSIGGFIDSTLDVDYVKCRGRCNHDEQRIGCHVICVEVTSPETFTNILDVAAHAFEPPAIADIRRIRWFQSYLADLLQTADCRISDLPREVFSDIAAWAFDDRSTCHRLAVYFANQTCAKTEGNASIQISEKVYARHVEFEGVQYIGHLRNTPGGNQDFLLFDPSLSTSINSLYIASDHLGIRCVVFVDSSKPCTIEEEIGLWWQAVKLEDIGGLIQIRSDGLKLRELVDDTIVSQNIYWGLPYLSSVCSRFEEICDAEPSNHMSVVSCNDPQTTAYSLCWNWEILMLHAHRVGESLDFYQALRTMDEAAIWLYTPLHEGEVLTQIWKFEGELRTAIGLLLVTDQGRSTFLGVQPRPNWGRSKWTLLYLPGKATSHIYAETTACGVRRLGFPSPRPEHQVQNPAVEWPTPYPISRHDEYYAWNRARLTDVVEIVPCHRQRMGKPIIIGLLLRYADGTSACVGQIRLDCLQRATTVDPNSTLWLGFWLTGDGPCVGSAILAKEQPIVPACESWFEVEWRDDLQWWFSNKKCRLSHQERLSPDTTKKWRIFR</sequence>
<dbReference type="Proteomes" id="UP001224890">
    <property type="component" value="Unassembled WGS sequence"/>
</dbReference>
<protein>
    <submittedName>
        <fullName evidence="1">Uncharacterized protein</fullName>
    </submittedName>
</protein>
<accession>A0AAJ0A8F6</accession>
<reference evidence="1" key="1">
    <citation type="submission" date="2021-06" db="EMBL/GenBank/DDBJ databases">
        <title>Comparative genomics, transcriptomics and evolutionary studies reveal genomic signatures of adaptation to plant cell wall in hemibiotrophic fungi.</title>
        <authorList>
            <consortium name="DOE Joint Genome Institute"/>
            <person name="Baroncelli R."/>
            <person name="Diaz J.F."/>
            <person name="Benocci T."/>
            <person name="Peng M."/>
            <person name="Battaglia E."/>
            <person name="Haridas S."/>
            <person name="Andreopoulos W."/>
            <person name="Labutti K."/>
            <person name="Pangilinan J."/>
            <person name="Floch G.L."/>
            <person name="Makela M.R."/>
            <person name="Henrissat B."/>
            <person name="Grigoriev I.V."/>
            <person name="Crouch J.A."/>
            <person name="De Vries R.P."/>
            <person name="Sukno S.A."/>
            <person name="Thon M.R."/>
        </authorList>
    </citation>
    <scope>NUCLEOTIDE SEQUENCE</scope>
    <source>
        <strain evidence="1">CBS 193.32</strain>
    </source>
</reference>
<name>A0AAJ0A8F6_9PEZI</name>
<proteinExistence type="predicted"/>
<dbReference type="RefSeq" id="XP_060421696.1">
    <property type="nucleotide sequence ID" value="XM_060577878.1"/>
</dbReference>
<comment type="caution">
    <text evidence="1">The sequence shown here is derived from an EMBL/GenBank/DDBJ whole genome shotgun (WGS) entry which is preliminary data.</text>
</comment>
<keyword evidence="2" id="KW-1185">Reference proteome</keyword>
<evidence type="ECO:0000313" key="1">
    <source>
        <dbReference type="EMBL" id="KAK1656932.1"/>
    </source>
</evidence>